<evidence type="ECO:0000256" key="1">
    <source>
        <dbReference type="SAM" id="Coils"/>
    </source>
</evidence>
<name>A0A150J5Y8_9EURY</name>
<reference evidence="3 4" key="1">
    <citation type="journal article" date="2016" name="ISME J.">
        <title>Chasing the elusive Euryarchaeota class WSA2: genomes reveal a uniquely fastidious methyl-reducing methanogen.</title>
        <authorList>
            <person name="Nobu M.K."/>
            <person name="Narihiro T."/>
            <person name="Kuroda K."/>
            <person name="Mei R."/>
            <person name="Liu W.T."/>
        </authorList>
    </citation>
    <scope>NUCLEOTIDE SEQUENCE [LARGE SCALE GENOMIC DNA]</scope>
    <source>
        <strain evidence="3">U1lsi0528_Bin055</strain>
    </source>
</reference>
<keyword evidence="2" id="KW-0472">Membrane</keyword>
<protein>
    <submittedName>
        <fullName evidence="3">Uncharacterized protein</fullName>
    </submittedName>
</protein>
<keyword evidence="1" id="KW-0175">Coiled coil</keyword>
<evidence type="ECO:0000313" key="4">
    <source>
        <dbReference type="Proteomes" id="UP000075398"/>
    </source>
</evidence>
<comment type="caution">
    <text evidence="3">The sequence shown here is derived from an EMBL/GenBank/DDBJ whole genome shotgun (WGS) entry which is preliminary data.</text>
</comment>
<dbReference type="Proteomes" id="UP000075398">
    <property type="component" value="Unassembled WGS sequence"/>
</dbReference>
<evidence type="ECO:0000313" key="3">
    <source>
        <dbReference type="EMBL" id="KYC52657.1"/>
    </source>
</evidence>
<dbReference type="AlphaFoldDB" id="A0A150J5Y8"/>
<sequence>MRNSLIYLWMFILLSNIIVESILIDNLRNRVNALEQQIKSEQQYSPRDISRLKELFYKENK</sequence>
<keyword evidence="2" id="KW-0812">Transmembrane</keyword>
<evidence type="ECO:0000256" key="2">
    <source>
        <dbReference type="SAM" id="Phobius"/>
    </source>
</evidence>
<proteinExistence type="predicted"/>
<accession>A0A150J5Y8</accession>
<gene>
    <name evidence="3" type="ORF">AMQ22_00707</name>
</gene>
<feature type="transmembrane region" description="Helical" evidence="2">
    <location>
        <begin position="6"/>
        <end position="24"/>
    </location>
</feature>
<feature type="coiled-coil region" evidence="1">
    <location>
        <begin position="17"/>
        <end position="44"/>
    </location>
</feature>
<dbReference type="EMBL" id="LNGC01000019">
    <property type="protein sequence ID" value="KYC52657.1"/>
    <property type="molecule type" value="Genomic_DNA"/>
</dbReference>
<organism evidence="3 4">
    <name type="scientific">Candidatus Methanofastidiosum methylothiophilum</name>
    <dbReference type="NCBI Taxonomy" id="1705564"/>
    <lineage>
        <taxon>Archaea</taxon>
        <taxon>Methanobacteriati</taxon>
        <taxon>Methanobacteriota</taxon>
        <taxon>Stenosarchaea group</taxon>
        <taxon>Candidatus Methanofastidiosia</taxon>
        <taxon>Candidatus Methanofastidiosales</taxon>
        <taxon>Candidatus Methanofastidiosaceae</taxon>
        <taxon>Candidatus Methanofastidiosum</taxon>
    </lineage>
</organism>
<keyword evidence="2" id="KW-1133">Transmembrane helix</keyword>